<sequence length="127" mass="13880">MGEETNILETQQIPSRNVGYAGDLEGICLEILGGSWRHEPYATTCPRYCPHKRLPIPIANGFLLGGRGDSQLSRLVITKYLGLVGRGHSLFIRSPYVRSSPRGELFPLGLCVLLSPLILGFSASLDL</sequence>
<dbReference type="AlphaFoldDB" id="A0AAW2WX20"/>
<accession>A0AAW2WX20</accession>
<comment type="caution">
    <text evidence="1">The sequence shown here is derived from an EMBL/GenBank/DDBJ whole genome shotgun (WGS) entry which is preliminary data.</text>
</comment>
<proteinExistence type="predicted"/>
<gene>
    <name evidence="1" type="ORF">Slati_1769800</name>
</gene>
<name>A0AAW2WX20_9LAMI</name>
<protein>
    <submittedName>
        <fullName evidence="1">Uncharacterized protein</fullName>
    </submittedName>
</protein>
<organism evidence="1">
    <name type="scientific">Sesamum latifolium</name>
    <dbReference type="NCBI Taxonomy" id="2727402"/>
    <lineage>
        <taxon>Eukaryota</taxon>
        <taxon>Viridiplantae</taxon>
        <taxon>Streptophyta</taxon>
        <taxon>Embryophyta</taxon>
        <taxon>Tracheophyta</taxon>
        <taxon>Spermatophyta</taxon>
        <taxon>Magnoliopsida</taxon>
        <taxon>eudicotyledons</taxon>
        <taxon>Gunneridae</taxon>
        <taxon>Pentapetalae</taxon>
        <taxon>asterids</taxon>
        <taxon>lamiids</taxon>
        <taxon>Lamiales</taxon>
        <taxon>Pedaliaceae</taxon>
        <taxon>Sesamum</taxon>
    </lineage>
</organism>
<evidence type="ECO:0000313" key="1">
    <source>
        <dbReference type="EMBL" id="KAL0446419.1"/>
    </source>
</evidence>
<reference evidence="1" key="2">
    <citation type="journal article" date="2024" name="Plant">
        <title>Genomic evolution and insights into agronomic trait innovations of Sesamum species.</title>
        <authorList>
            <person name="Miao H."/>
            <person name="Wang L."/>
            <person name="Qu L."/>
            <person name="Liu H."/>
            <person name="Sun Y."/>
            <person name="Le M."/>
            <person name="Wang Q."/>
            <person name="Wei S."/>
            <person name="Zheng Y."/>
            <person name="Lin W."/>
            <person name="Duan Y."/>
            <person name="Cao H."/>
            <person name="Xiong S."/>
            <person name="Wang X."/>
            <person name="Wei L."/>
            <person name="Li C."/>
            <person name="Ma Q."/>
            <person name="Ju M."/>
            <person name="Zhao R."/>
            <person name="Li G."/>
            <person name="Mu C."/>
            <person name="Tian Q."/>
            <person name="Mei H."/>
            <person name="Zhang T."/>
            <person name="Gao T."/>
            <person name="Zhang H."/>
        </authorList>
    </citation>
    <scope>NUCLEOTIDE SEQUENCE</scope>
    <source>
        <strain evidence="1">KEN1</strain>
    </source>
</reference>
<dbReference type="EMBL" id="JACGWN010000006">
    <property type="protein sequence ID" value="KAL0446419.1"/>
    <property type="molecule type" value="Genomic_DNA"/>
</dbReference>
<reference evidence="1" key="1">
    <citation type="submission" date="2020-06" db="EMBL/GenBank/DDBJ databases">
        <authorList>
            <person name="Li T."/>
            <person name="Hu X."/>
            <person name="Zhang T."/>
            <person name="Song X."/>
            <person name="Zhang H."/>
            <person name="Dai N."/>
            <person name="Sheng W."/>
            <person name="Hou X."/>
            <person name="Wei L."/>
        </authorList>
    </citation>
    <scope>NUCLEOTIDE SEQUENCE</scope>
    <source>
        <strain evidence="1">KEN1</strain>
        <tissue evidence="1">Leaf</tissue>
    </source>
</reference>